<dbReference type="Proteomes" id="UP001162992">
    <property type="component" value="Chromosome 21"/>
</dbReference>
<evidence type="ECO:0000313" key="2">
    <source>
        <dbReference type="Proteomes" id="UP001162992"/>
    </source>
</evidence>
<gene>
    <name evidence="1" type="ORF">O6H91_21G047700</name>
</gene>
<evidence type="ECO:0000313" key="1">
    <source>
        <dbReference type="EMBL" id="KAJ7517952.1"/>
    </source>
</evidence>
<protein>
    <submittedName>
        <fullName evidence="1">Uncharacterized protein</fullName>
    </submittedName>
</protein>
<name>A0ACC2ALF4_DIPCM</name>
<proteinExistence type="predicted"/>
<comment type="caution">
    <text evidence="1">The sequence shown here is derived from an EMBL/GenBank/DDBJ whole genome shotgun (WGS) entry which is preliminary data.</text>
</comment>
<organism evidence="1 2">
    <name type="scientific">Diphasiastrum complanatum</name>
    <name type="common">Issler's clubmoss</name>
    <name type="synonym">Lycopodium complanatum</name>
    <dbReference type="NCBI Taxonomy" id="34168"/>
    <lineage>
        <taxon>Eukaryota</taxon>
        <taxon>Viridiplantae</taxon>
        <taxon>Streptophyta</taxon>
        <taxon>Embryophyta</taxon>
        <taxon>Tracheophyta</taxon>
        <taxon>Lycopodiopsida</taxon>
        <taxon>Lycopodiales</taxon>
        <taxon>Lycopodiaceae</taxon>
        <taxon>Lycopodioideae</taxon>
        <taxon>Diphasiastrum</taxon>
    </lineage>
</organism>
<keyword evidence="2" id="KW-1185">Reference proteome</keyword>
<dbReference type="EMBL" id="CM055112">
    <property type="protein sequence ID" value="KAJ7517952.1"/>
    <property type="molecule type" value="Genomic_DNA"/>
</dbReference>
<sequence>MANHYLKAVVTSTGLSGNTHTDDTFVGQSMTSMALEAALYVKECMGATDGEAIFFCGAGCTAALKRLQEVMGVTAPSTLRARIISTLQEKERWVVFVGPYEHHSNLLSWRQSLAEVVEIPIDKAGLVDIGKLKEVLSYEKYRGRPKLGSFSACSNVSGIYSDTRAIARLLHEHGAFACFDFASCGPYVQIDMRVGDIEGYDAVVLSPHKFLGGPGSPGILLLSKRLYILNDKPPSTCGGGAVEFVNAFSEKNTIYIKDIEAREDAGTPPSVQKIRAALAFWVKEIIGHRFIEDREQRFIRTAIARLSLHPLIVILGNTSVKRAAILSFLVRSTKPVDSFPNLPASSDDASSIAPKTLIQKGKSLQGRFTVKLLNDLFGIQARGGCVCAGPYGHALLNIDEEHSILLHDAIEAGHCGLRPGWARLCFSYCISNEEFEFILSAIEFIADYGQRFLALYNFDWKTGNWTIRDFSNSVKTVYSTDTQIKQYVRKHLRTNAMHNNRISKANLPVSKNYETYLEVAKRIADGLPEFPEDRAVPDYVNLRLFNFKV</sequence>
<reference evidence="2" key="1">
    <citation type="journal article" date="2024" name="Proc. Natl. Acad. Sci. U.S.A.">
        <title>Extraordinary preservation of gene collinearity over three hundred million years revealed in homosporous lycophytes.</title>
        <authorList>
            <person name="Li C."/>
            <person name="Wickell D."/>
            <person name="Kuo L.Y."/>
            <person name="Chen X."/>
            <person name="Nie B."/>
            <person name="Liao X."/>
            <person name="Peng D."/>
            <person name="Ji J."/>
            <person name="Jenkins J."/>
            <person name="Williams M."/>
            <person name="Shu S."/>
            <person name="Plott C."/>
            <person name="Barry K."/>
            <person name="Rajasekar S."/>
            <person name="Grimwood J."/>
            <person name="Han X."/>
            <person name="Sun S."/>
            <person name="Hou Z."/>
            <person name="He W."/>
            <person name="Dai G."/>
            <person name="Sun C."/>
            <person name="Schmutz J."/>
            <person name="Leebens-Mack J.H."/>
            <person name="Li F.W."/>
            <person name="Wang L."/>
        </authorList>
    </citation>
    <scope>NUCLEOTIDE SEQUENCE [LARGE SCALE GENOMIC DNA]</scope>
    <source>
        <strain evidence="2">cv. PW_Plant_1</strain>
    </source>
</reference>
<accession>A0ACC2ALF4</accession>